<evidence type="ECO:0000313" key="2">
    <source>
        <dbReference type="Proteomes" id="UP000308092"/>
    </source>
</evidence>
<dbReference type="PANTHER" id="PTHR30605:SF0">
    <property type="entry name" value="ANHYDRO-N-ACETYLMURAMIC ACID KINASE"/>
    <property type="match status" value="1"/>
</dbReference>
<comment type="caution">
    <text evidence="1">The sequence shown here is derived from an EMBL/GenBank/DDBJ whole genome shotgun (WGS) entry which is preliminary data.</text>
</comment>
<dbReference type="STRING" id="1220188.A0A4S3JRE2"/>
<proteinExistence type="predicted"/>
<dbReference type="GO" id="GO:0016773">
    <property type="term" value="F:phosphotransferase activity, alcohol group as acceptor"/>
    <property type="evidence" value="ECO:0007669"/>
    <property type="project" value="InterPro"/>
</dbReference>
<accession>A0A4S3JRE2</accession>
<evidence type="ECO:0000313" key="1">
    <source>
        <dbReference type="EMBL" id="THC97488.1"/>
    </source>
</evidence>
<dbReference type="VEuPathDB" id="FungiDB:EYZ11_003022"/>
<dbReference type="GO" id="GO:0005524">
    <property type="term" value="F:ATP binding"/>
    <property type="evidence" value="ECO:0007669"/>
    <property type="project" value="InterPro"/>
</dbReference>
<dbReference type="PANTHER" id="PTHR30605">
    <property type="entry name" value="ANHYDRO-N-ACETYLMURAMIC ACID KINASE"/>
    <property type="match status" value="1"/>
</dbReference>
<organism evidence="1 2">
    <name type="scientific">Aspergillus tanneri</name>
    <dbReference type="NCBI Taxonomy" id="1220188"/>
    <lineage>
        <taxon>Eukaryota</taxon>
        <taxon>Fungi</taxon>
        <taxon>Dikarya</taxon>
        <taxon>Ascomycota</taxon>
        <taxon>Pezizomycotina</taxon>
        <taxon>Eurotiomycetes</taxon>
        <taxon>Eurotiomycetidae</taxon>
        <taxon>Eurotiales</taxon>
        <taxon>Aspergillaceae</taxon>
        <taxon>Aspergillus</taxon>
        <taxon>Aspergillus subgen. Circumdati</taxon>
    </lineage>
</organism>
<dbReference type="GO" id="GO:0006040">
    <property type="term" value="P:amino sugar metabolic process"/>
    <property type="evidence" value="ECO:0007669"/>
    <property type="project" value="InterPro"/>
</dbReference>
<dbReference type="Proteomes" id="UP000308092">
    <property type="component" value="Unassembled WGS sequence"/>
</dbReference>
<keyword evidence="2" id="KW-1185">Reference proteome</keyword>
<protein>
    <submittedName>
        <fullName evidence="1">Uncharacterized protein</fullName>
    </submittedName>
</protein>
<sequence>MADGPFLAAPASITSITDFRISDQAAGRQGAPLIAFFDALQLHHPTKLRSCQNISGLANYTDREENFDRDGVMGSQGAVDQAIVDEYLRNHPSVAIPPKTTGREILHTLSRHSHYLLDDAGIPAGAKEAITFAWQGMEAIVSRPIPIPGRVQACREYVLGKVSPGPNYIQVLRKVLSPLEPGGDHLAPLTEMINYVDGKVFDNRW</sequence>
<reference evidence="1 2" key="1">
    <citation type="submission" date="2019-03" db="EMBL/GenBank/DDBJ databases">
        <title>The genome sequence of a newly discovered highly antifungal drug resistant Aspergillus species, Aspergillus tanneri NIH 1004.</title>
        <authorList>
            <person name="Mounaud S."/>
            <person name="Singh I."/>
            <person name="Joardar V."/>
            <person name="Pakala S."/>
            <person name="Pakala S."/>
            <person name="Venepally P."/>
            <person name="Hoover J."/>
            <person name="Nierman W."/>
            <person name="Chung J."/>
            <person name="Losada L."/>
        </authorList>
    </citation>
    <scope>NUCLEOTIDE SEQUENCE [LARGE SCALE GENOMIC DNA]</scope>
    <source>
        <strain evidence="1 2">NIH1004</strain>
    </source>
</reference>
<dbReference type="InterPro" id="IPR005338">
    <property type="entry name" value="Anhydro_N_Ac-Mur_kinase"/>
</dbReference>
<dbReference type="GO" id="GO:0009254">
    <property type="term" value="P:peptidoglycan turnover"/>
    <property type="evidence" value="ECO:0007669"/>
    <property type="project" value="InterPro"/>
</dbReference>
<dbReference type="EMBL" id="SOSA01000073">
    <property type="protein sequence ID" value="THC97488.1"/>
    <property type="molecule type" value="Genomic_DNA"/>
</dbReference>
<dbReference type="Gene3D" id="3.30.420.40">
    <property type="match status" value="2"/>
</dbReference>
<name>A0A4S3JRE2_9EURO</name>
<gene>
    <name evidence="1" type="ORF">EYZ11_003022</name>
</gene>
<dbReference type="Pfam" id="PF03702">
    <property type="entry name" value="AnmK"/>
    <property type="match status" value="1"/>
</dbReference>
<dbReference type="AlphaFoldDB" id="A0A4S3JRE2"/>